<gene>
    <name evidence="2" type="ORF">MUN68_006465</name>
</gene>
<keyword evidence="1" id="KW-0732">Signal</keyword>
<dbReference type="InterPro" id="IPR015889">
    <property type="entry name" value="Intradiol_dOase_core"/>
</dbReference>
<accession>A0ABY7S1C9</accession>
<feature type="signal peptide" evidence="1">
    <location>
        <begin position="1"/>
        <end position="19"/>
    </location>
</feature>
<evidence type="ECO:0000313" key="2">
    <source>
        <dbReference type="EMBL" id="WCO03132.1"/>
    </source>
</evidence>
<dbReference type="Proteomes" id="UP001202717">
    <property type="component" value="Chromosome"/>
</dbReference>
<name>A0ABY7S1C9_9FLAO</name>
<keyword evidence="3" id="KW-1185">Reference proteome</keyword>
<dbReference type="RefSeq" id="WP_249994119.1">
    <property type="nucleotide sequence ID" value="NZ_CP116221.1"/>
</dbReference>
<organism evidence="2 3">
    <name type="scientific">Psychroserpens ponticola</name>
    <dbReference type="NCBI Taxonomy" id="2932268"/>
    <lineage>
        <taxon>Bacteria</taxon>
        <taxon>Pseudomonadati</taxon>
        <taxon>Bacteroidota</taxon>
        <taxon>Flavobacteriia</taxon>
        <taxon>Flavobacteriales</taxon>
        <taxon>Flavobacteriaceae</taxon>
        <taxon>Psychroserpens</taxon>
    </lineage>
</organism>
<evidence type="ECO:0000313" key="3">
    <source>
        <dbReference type="Proteomes" id="UP001202717"/>
    </source>
</evidence>
<dbReference type="Gene3D" id="2.60.130.10">
    <property type="entry name" value="Aromatic compound dioxygenase"/>
    <property type="match status" value="1"/>
</dbReference>
<reference evidence="2 3" key="1">
    <citation type="submission" date="2023-01" db="EMBL/GenBank/DDBJ databases">
        <title>Psychroserpens ponticola sp. nov., isolated from seawater.</title>
        <authorList>
            <person name="Kristyanto S."/>
            <person name="Jung J."/>
            <person name="Kim J.M."/>
            <person name="Jeon C.O."/>
        </authorList>
    </citation>
    <scope>NUCLEOTIDE SEQUENCE [LARGE SCALE GENOMIC DNA]</scope>
    <source>
        <strain evidence="2 3">MSW6</strain>
    </source>
</reference>
<protein>
    <recommendedName>
        <fullName evidence="4">Intradiol ring-cleavage dioxygenases domain-containing protein</fullName>
    </recommendedName>
</protein>
<evidence type="ECO:0008006" key="4">
    <source>
        <dbReference type="Google" id="ProtNLM"/>
    </source>
</evidence>
<proteinExistence type="predicted"/>
<dbReference type="SUPFAM" id="SSF49482">
    <property type="entry name" value="Aromatic compound dioxygenase"/>
    <property type="match status" value="1"/>
</dbReference>
<dbReference type="EMBL" id="CP116221">
    <property type="protein sequence ID" value="WCO03132.1"/>
    <property type="molecule type" value="Genomic_DNA"/>
</dbReference>
<evidence type="ECO:0000256" key="1">
    <source>
        <dbReference type="SAM" id="SignalP"/>
    </source>
</evidence>
<feature type="chain" id="PRO_5047155511" description="Intradiol ring-cleavage dioxygenases domain-containing protein" evidence="1">
    <location>
        <begin position="20"/>
        <end position="205"/>
    </location>
</feature>
<sequence length="205" mass="23785">MKYLFSFFCIAFFSSTIYSISAQNSIDNSQDFLNRSPIYDYSELQLNNTDTIPGFDSKLNKLKITGTIYKSDGITPAKDVILYIDQADENGDFDLRYTNEKRYVHNRGWIKTDIDGTYTFYTYIPGNDRRYNQMQQLFPIVKEPSKDAYEIASFLFDDDPFLTKMCRKRMAKKGDPSRILKLKNVDGIKVVQKNIVLSSDLDNTK</sequence>